<protein>
    <recommendedName>
        <fullName evidence="2">DUF3447 domain-containing protein</fullName>
    </recommendedName>
</protein>
<dbReference type="Proteomes" id="UP000001542">
    <property type="component" value="Unassembled WGS sequence"/>
</dbReference>
<dbReference type="InterPro" id="IPR002110">
    <property type="entry name" value="Ankyrin_rpt"/>
</dbReference>
<feature type="domain" description="DUF3447" evidence="2">
    <location>
        <begin position="170"/>
        <end position="243"/>
    </location>
</feature>
<sequence length="372" mass="42576">MSSSNTNSQEYIELLKDYYNTFNDLYRLNTSNEDKLNKLYNDIKKNLIETKYFSPSQIVSAILRASQLNNRYNTSYKIIYDKIIKDFHLNCGDFSIYLLDVHSENTIYKAIMHDDKKSFINFIESENFDVNQKLKGFYYPSCFTKYSLLDLCCYYGAVNCFKLLITLHGPEITKKCLSLSFLGGKPDIIHECLKAQTPDSKCMKFAIASHNIDFVSYLMNEYSLKFDFKACCEYNNLHAFLMYLDMTNDIESCFINSPAFHYPPLCEYLLSLGVNVNATDSSSTTALHNAALYDSPEIAEIIISHGANINANNNFHKLTALHIAATHESYSTLKVLLSHGADMMLENSFGSTVHSIVKHKNNERLQDLIIIQ</sequence>
<dbReference type="VEuPathDB" id="TrichDB:TVAG_452450"/>
<name>A2DJW7_TRIV3</name>
<dbReference type="PROSITE" id="PS50088">
    <property type="entry name" value="ANK_REPEAT"/>
    <property type="match status" value="2"/>
</dbReference>
<dbReference type="KEGG" id="tva:5464856"/>
<dbReference type="SUPFAM" id="SSF48403">
    <property type="entry name" value="Ankyrin repeat"/>
    <property type="match status" value="1"/>
</dbReference>
<dbReference type="PANTHER" id="PTHR24182">
    <property type="entry name" value="ANKYRIN REPEAT AND SOCS BOX CONTAINING 4"/>
    <property type="match status" value="1"/>
</dbReference>
<dbReference type="RefSeq" id="XP_001580317.1">
    <property type="nucleotide sequence ID" value="XM_001580267.1"/>
</dbReference>
<dbReference type="Pfam" id="PF12796">
    <property type="entry name" value="Ank_2"/>
    <property type="match status" value="1"/>
</dbReference>
<dbReference type="Gene3D" id="1.25.40.20">
    <property type="entry name" value="Ankyrin repeat-containing domain"/>
    <property type="match status" value="1"/>
</dbReference>
<evidence type="ECO:0000313" key="3">
    <source>
        <dbReference type="EMBL" id="EAY19331.1"/>
    </source>
</evidence>
<dbReference type="InterPro" id="IPR036770">
    <property type="entry name" value="Ankyrin_rpt-contain_sf"/>
</dbReference>
<dbReference type="PROSITE" id="PS50297">
    <property type="entry name" value="ANK_REP_REGION"/>
    <property type="match status" value="2"/>
</dbReference>
<dbReference type="STRING" id="5722.A2DJW7"/>
<reference evidence="3" key="2">
    <citation type="journal article" date="2007" name="Science">
        <title>Draft genome sequence of the sexually transmitted pathogen Trichomonas vaginalis.</title>
        <authorList>
            <person name="Carlton J.M."/>
            <person name="Hirt R.P."/>
            <person name="Silva J.C."/>
            <person name="Delcher A.L."/>
            <person name="Schatz M."/>
            <person name="Zhao Q."/>
            <person name="Wortman J.R."/>
            <person name="Bidwell S.L."/>
            <person name="Alsmark U.C.M."/>
            <person name="Besteiro S."/>
            <person name="Sicheritz-Ponten T."/>
            <person name="Noel C.J."/>
            <person name="Dacks J.B."/>
            <person name="Foster P.G."/>
            <person name="Simillion C."/>
            <person name="Van de Peer Y."/>
            <person name="Miranda-Saavedra D."/>
            <person name="Barton G.J."/>
            <person name="Westrop G.D."/>
            <person name="Mueller S."/>
            <person name="Dessi D."/>
            <person name="Fiori P.L."/>
            <person name="Ren Q."/>
            <person name="Paulsen I."/>
            <person name="Zhang H."/>
            <person name="Bastida-Corcuera F.D."/>
            <person name="Simoes-Barbosa A."/>
            <person name="Brown M.T."/>
            <person name="Hayes R.D."/>
            <person name="Mukherjee M."/>
            <person name="Okumura C.Y."/>
            <person name="Schneider R."/>
            <person name="Smith A.J."/>
            <person name="Vanacova S."/>
            <person name="Villalvazo M."/>
            <person name="Haas B.J."/>
            <person name="Pertea M."/>
            <person name="Feldblyum T.V."/>
            <person name="Utterback T.R."/>
            <person name="Shu C.L."/>
            <person name="Osoegawa K."/>
            <person name="de Jong P.J."/>
            <person name="Hrdy I."/>
            <person name="Horvathova L."/>
            <person name="Zubacova Z."/>
            <person name="Dolezal P."/>
            <person name="Malik S.B."/>
            <person name="Logsdon J.M. Jr."/>
            <person name="Henze K."/>
            <person name="Gupta A."/>
            <person name="Wang C.C."/>
            <person name="Dunne R.L."/>
            <person name="Upcroft J.A."/>
            <person name="Upcroft P."/>
            <person name="White O."/>
            <person name="Salzberg S.L."/>
            <person name="Tang P."/>
            <person name="Chiu C.-H."/>
            <person name="Lee Y.-S."/>
            <person name="Embley T.M."/>
            <person name="Coombs G.H."/>
            <person name="Mottram J.C."/>
            <person name="Tachezy J."/>
            <person name="Fraser-Liggett C.M."/>
            <person name="Johnson P.J."/>
        </authorList>
    </citation>
    <scope>NUCLEOTIDE SEQUENCE [LARGE SCALE GENOMIC DNA]</scope>
    <source>
        <strain evidence="3">G3</strain>
    </source>
</reference>
<evidence type="ECO:0000256" key="1">
    <source>
        <dbReference type="PROSITE-ProRule" id="PRU00023"/>
    </source>
</evidence>
<dbReference type="InParanoid" id="A2DJW7"/>
<evidence type="ECO:0000259" key="2">
    <source>
        <dbReference type="Pfam" id="PF11929"/>
    </source>
</evidence>
<dbReference type="InterPro" id="IPR020683">
    <property type="entry name" value="DUF3447"/>
</dbReference>
<keyword evidence="4" id="KW-1185">Reference proteome</keyword>
<gene>
    <name evidence="3" type="ORF">TVAG_452450</name>
</gene>
<dbReference type="eggNOG" id="KOG4177">
    <property type="taxonomic scope" value="Eukaryota"/>
</dbReference>
<evidence type="ECO:0000313" key="4">
    <source>
        <dbReference type="Proteomes" id="UP000001542"/>
    </source>
</evidence>
<dbReference type="EMBL" id="DS113209">
    <property type="protein sequence ID" value="EAY19331.1"/>
    <property type="molecule type" value="Genomic_DNA"/>
</dbReference>
<dbReference type="Pfam" id="PF11929">
    <property type="entry name" value="DUF3447"/>
    <property type="match status" value="1"/>
</dbReference>
<organism evidence="3 4">
    <name type="scientific">Trichomonas vaginalis (strain ATCC PRA-98 / G3)</name>
    <dbReference type="NCBI Taxonomy" id="412133"/>
    <lineage>
        <taxon>Eukaryota</taxon>
        <taxon>Metamonada</taxon>
        <taxon>Parabasalia</taxon>
        <taxon>Trichomonadida</taxon>
        <taxon>Trichomonadidae</taxon>
        <taxon>Trichomonas</taxon>
    </lineage>
</organism>
<dbReference type="AlphaFoldDB" id="A2DJW7"/>
<keyword evidence="1" id="KW-0040">ANK repeat</keyword>
<reference evidence="3" key="1">
    <citation type="submission" date="2006-10" db="EMBL/GenBank/DDBJ databases">
        <authorList>
            <person name="Amadeo P."/>
            <person name="Zhao Q."/>
            <person name="Wortman J."/>
            <person name="Fraser-Liggett C."/>
            <person name="Carlton J."/>
        </authorList>
    </citation>
    <scope>NUCLEOTIDE SEQUENCE</scope>
    <source>
        <strain evidence="3">G3</strain>
    </source>
</reference>
<dbReference type="SMART" id="SM00248">
    <property type="entry name" value="ANK"/>
    <property type="match status" value="3"/>
</dbReference>
<proteinExistence type="predicted"/>
<dbReference type="SMR" id="A2DJW7"/>
<dbReference type="PANTHER" id="PTHR24182:SF13">
    <property type="entry name" value="LD18443P"/>
    <property type="match status" value="1"/>
</dbReference>
<feature type="repeat" description="ANK" evidence="1">
    <location>
        <begin position="316"/>
        <end position="348"/>
    </location>
</feature>
<dbReference type="VEuPathDB" id="TrichDB:TVAGG3_0290480"/>
<accession>A2DJW7</accession>
<feature type="repeat" description="ANK" evidence="1">
    <location>
        <begin position="282"/>
        <end position="314"/>
    </location>
</feature>